<dbReference type="OrthoDB" id="5243191at2759"/>
<evidence type="ECO:0000313" key="1">
    <source>
        <dbReference type="EMBL" id="KUI54498.1"/>
    </source>
</evidence>
<dbReference type="EMBL" id="KN714674">
    <property type="protein sequence ID" value="KUI54498.1"/>
    <property type="molecule type" value="Genomic_DNA"/>
</dbReference>
<proteinExistence type="predicted"/>
<keyword evidence="2" id="KW-1185">Reference proteome</keyword>
<dbReference type="Proteomes" id="UP000078576">
    <property type="component" value="Unassembled WGS sequence"/>
</dbReference>
<gene>
    <name evidence="1" type="ORF">VP1G_01909</name>
</gene>
<protein>
    <submittedName>
        <fullName evidence="1">Uncharacterized protein</fullName>
    </submittedName>
</protein>
<evidence type="ECO:0000313" key="2">
    <source>
        <dbReference type="Proteomes" id="UP000078576"/>
    </source>
</evidence>
<dbReference type="AlphaFoldDB" id="A0A194US77"/>
<reference evidence="2" key="1">
    <citation type="submission" date="2014-12" db="EMBL/GenBank/DDBJ databases">
        <title>Genome Sequence of Valsa Canker Pathogens Uncovers a Specific Adaption of Colonization on Woody Bark.</title>
        <authorList>
            <person name="Yin Z."/>
            <person name="Liu H."/>
            <person name="Gao X."/>
            <person name="Li Z."/>
            <person name="Song N."/>
            <person name="Ke X."/>
            <person name="Dai Q."/>
            <person name="Wu Y."/>
            <person name="Sun Y."/>
            <person name="Xu J.-R."/>
            <person name="Kang Z.K."/>
            <person name="Wang L."/>
            <person name="Huang L."/>
        </authorList>
    </citation>
    <scope>NUCLEOTIDE SEQUENCE [LARGE SCALE GENOMIC DNA]</scope>
    <source>
        <strain evidence="2">SXYL134</strain>
    </source>
</reference>
<name>A0A194US77_CYTMA</name>
<accession>A0A194US77</accession>
<organism evidence="1 2">
    <name type="scientific">Cytospora mali</name>
    <name type="common">Apple Valsa canker fungus</name>
    <name type="synonym">Valsa mali</name>
    <dbReference type="NCBI Taxonomy" id="578113"/>
    <lineage>
        <taxon>Eukaryota</taxon>
        <taxon>Fungi</taxon>
        <taxon>Dikarya</taxon>
        <taxon>Ascomycota</taxon>
        <taxon>Pezizomycotina</taxon>
        <taxon>Sordariomycetes</taxon>
        <taxon>Sordariomycetidae</taxon>
        <taxon>Diaporthales</taxon>
        <taxon>Cytosporaceae</taxon>
        <taxon>Cytospora</taxon>
    </lineage>
</organism>
<sequence>MVIPPNLRKDVLTLDTLPNGIIVKIVESLGLGINEPYRTLHEQFFYAKDKWAREAMQKLCLVSRKVGSAAQRTLYKNILIHNQRTLVYLYRSMLERPELGTYTKRVTFDIVLRHWADLTPLHSCKGSGFDELWTKQPIMELRNREVNTQLLSVLFFKLLR</sequence>